<dbReference type="Gene3D" id="3.30.70.1150">
    <property type="entry name" value="ACT-like. Chain A, domain 2"/>
    <property type="match status" value="1"/>
</dbReference>
<reference evidence="7 8" key="1">
    <citation type="submission" date="2014-06" db="EMBL/GenBank/DDBJ databases">
        <authorList>
            <person name="Ngugi D.K."/>
            <person name="Blom J."/>
            <person name="Alam I."/>
            <person name="Rashid M."/>
            <person name="Ba Alawi W."/>
            <person name="Zhang G."/>
            <person name="Hikmawan T."/>
            <person name="Guan Y."/>
            <person name="Antunes A."/>
            <person name="Siam R."/>
            <person name="Eldorry H."/>
            <person name="Bajic V."/>
            <person name="Stingl U."/>
        </authorList>
    </citation>
    <scope>NUCLEOTIDE SEQUENCE [LARGE SCALE GENOMIC DNA]</scope>
    <source>
        <strain evidence="7">SCGC AAA799-E16</strain>
    </source>
</reference>
<evidence type="ECO:0000256" key="3">
    <source>
        <dbReference type="ARBA" id="ARBA00023125"/>
    </source>
</evidence>
<dbReference type="EMBL" id="JNVL01000004">
    <property type="protein sequence ID" value="KER06883.1"/>
    <property type="molecule type" value="Genomic_DNA"/>
</dbReference>
<accession>A0A081S7I0</accession>
<comment type="similarity">
    <text evidence="1">Belongs to the transcriptional regulatory CopG/NikR family.</text>
</comment>
<gene>
    <name evidence="7" type="ORF">AAA799E16_00399</name>
</gene>
<organism evidence="7 8">
    <name type="scientific">Marine Group I thaumarchaeote SCGC AAA799-E16</name>
    <dbReference type="NCBI Taxonomy" id="1502292"/>
    <lineage>
        <taxon>Archaea</taxon>
        <taxon>Nitrososphaerota</taxon>
        <taxon>Marine Group I</taxon>
    </lineage>
</organism>
<keyword evidence="4" id="KW-0804">Transcription</keyword>
<dbReference type="InterPro" id="IPR050192">
    <property type="entry name" value="CopG/NikR_regulator"/>
</dbReference>
<evidence type="ECO:0000313" key="8">
    <source>
        <dbReference type="Proteomes" id="UP000028027"/>
    </source>
</evidence>
<dbReference type="InterPro" id="IPR002145">
    <property type="entry name" value="CopG"/>
</dbReference>
<proteinExistence type="inferred from homology"/>
<dbReference type="SUPFAM" id="SSF55021">
    <property type="entry name" value="ACT-like"/>
    <property type="match status" value="1"/>
</dbReference>
<evidence type="ECO:0000256" key="4">
    <source>
        <dbReference type="ARBA" id="ARBA00023163"/>
    </source>
</evidence>
<dbReference type="AlphaFoldDB" id="A0A081S7I0"/>
<dbReference type="GO" id="GO:0006355">
    <property type="term" value="P:regulation of DNA-templated transcription"/>
    <property type="evidence" value="ECO:0007669"/>
    <property type="project" value="InterPro"/>
</dbReference>
<dbReference type="GO" id="GO:0003677">
    <property type="term" value="F:DNA binding"/>
    <property type="evidence" value="ECO:0007669"/>
    <property type="project" value="UniProtKB-KW"/>
</dbReference>
<dbReference type="PATRIC" id="fig|1502292.3.peg.339"/>
<protein>
    <submittedName>
        <fullName evidence="7">Putative nickel-responsive regulator 1 protein</fullName>
    </submittedName>
</protein>
<keyword evidence="2" id="KW-0805">Transcription regulation</keyword>
<dbReference type="InterPro" id="IPR013321">
    <property type="entry name" value="Arc_rbn_hlx_hlx"/>
</dbReference>
<dbReference type="Pfam" id="PF08753">
    <property type="entry name" value="NikR_C"/>
    <property type="match status" value="1"/>
</dbReference>
<evidence type="ECO:0000259" key="6">
    <source>
        <dbReference type="Pfam" id="PF08753"/>
    </source>
</evidence>
<dbReference type="CDD" id="cd22231">
    <property type="entry name" value="RHH_NikR_HicB-like"/>
    <property type="match status" value="1"/>
</dbReference>
<evidence type="ECO:0000259" key="5">
    <source>
        <dbReference type="Pfam" id="PF01402"/>
    </source>
</evidence>
<keyword evidence="3" id="KW-0238">DNA-binding</keyword>
<name>A0A081S7I0_9ARCH</name>
<comment type="caution">
    <text evidence="7">The sequence shown here is derived from an EMBL/GenBank/DDBJ whole genome shotgun (WGS) entry which is preliminary data.</text>
</comment>
<dbReference type="InterPro" id="IPR010985">
    <property type="entry name" value="Ribbon_hlx_hlx"/>
</dbReference>
<keyword evidence="8" id="KW-1185">Reference proteome</keyword>
<dbReference type="PANTHER" id="PTHR34719">
    <property type="entry name" value="NICKEL-RESPONSIVE REGULATOR"/>
    <property type="match status" value="1"/>
</dbReference>
<dbReference type="Pfam" id="PF01402">
    <property type="entry name" value="RHH_1"/>
    <property type="match status" value="1"/>
</dbReference>
<dbReference type="Gene3D" id="1.10.1220.10">
    <property type="entry name" value="Met repressor-like"/>
    <property type="match status" value="1"/>
</dbReference>
<evidence type="ECO:0000256" key="1">
    <source>
        <dbReference type="ARBA" id="ARBA00008478"/>
    </source>
</evidence>
<dbReference type="InterPro" id="IPR014864">
    <property type="entry name" value="TF_NikR_Ni-bd_C"/>
</dbReference>
<evidence type="ECO:0000256" key="2">
    <source>
        <dbReference type="ARBA" id="ARBA00023015"/>
    </source>
</evidence>
<feature type="domain" description="Ribbon-helix-helix protein CopG" evidence="5">
    <location>
        <begin position="4"/>
        <end position="40"/>
    </location>
</feature>
<dbReference type="Proteomes" id="UP000028027">
    <property type="component" value="Unassembled WGS sequence"/>
</dbReference>
<dbReference type="InterPro" id="IPR045865">
    <property type="entry name" value="ACT-like_dom_sf"/>
</dbReference>
<sequence length="127" mass="14173">MPIVSISLNDEILSELDKLQSSMGFSGRSEAIRAGIRAFVSEEKQKSDLSGNIHAILLVVHNDEFDHVVSGITHNFEDLITTHLHSKIEKEKCMELFVIDGDAEKVSTMTKDFQTNKNMDTVKLVAL</sequence>
<feature type="domain" description="Transcription factor NikR nickel binding C-terminal" evidence="6">
    <location>
        <begin position="60"/>
        <end position="125"/>
    </location>
</feature>
<dbReference type="PANTHER" id="PTHR34719:SF3">
    <property type="entry name" value="NICKEL-RESPONSIVE REGULATOR-RELATED"/>
    <property type="match status" value="1"/>
</dbReference>
<evidence type="ECO:0000313" key="7">
    <source>
        <dbReference type="EMBL" id="KER06883.1"/>
    </source>
</evidence>
<dbReference type="SUPFAM" id="SSF47598">
    <property type="entry name" value="Ribbon-helix-helix"/>
    <property type="match status" value="1"/>
</dbReference>
<dbReference type="InterPro" id="IPR027271">
    <property type="entry name" value="Acetolactate_synth/TF_NikR_C"/>
</dbReference>